<dbReference type="InterPro" id="IPR020946">
    <property type="entry name" value="Flavin_mOase-like"/>
</dbReference>
<keyword evidence="3" id="KW-0274">FAD</keyword>
<protein>
    <recommendedName>
        <fullName evidence="8">Monooxygenase</fullName>
    </recommendedName>
</protein>
<evidence type="ECO:0000256" key="4">
    <source>
        <dbReference type="ARBA" id="ARBA00022857"/>
    </source>
</evidence>
<organism evidence="6 7">
    <name type="scientific">Pseudoalteromonas rubra</name>
    <dbReference type="NCBI Taxonomy" id="43658"/>
    <lineage>
        <taxon>Bacteria</taxon>
        <taxon>Pseudomonadati</taxon>
        <taxon>Pseudomonadota</taxon>
        <taxon>Gammaproteobacteria</taxon>
        <taxon>Alteromonadales</taxon>
        <taxon>Pseudoalteromonadaceae</taxon>
        <taxon>Pseudoalteromonas</taxon>
    </lineage>
</organism>
<dbReference type="PANTHER" id="PTHR23023">
    <property type="entry name" value="DIMETHYLANILINE MONOOXYGENASE"/>
    <property type="match status" value="1"/>
</dbReference>
<sequence>MKRSLNVAVIGAGPSGIVATKELIAAAHQVTCFEMADNIGGVFNFREEEGGVYESCMLTSSITATTYSDFNSKKGAPYYFTHQEYHQYLSDYCDNFALRESIKLSTKVEHIVQLEDGKWQVTTKLLPEGDSKTQIFDAVAICTGVHKKAMIPEFKGKEQFKGQIVHSSSYKNAQPYKDKKVVVIGVGESGADVVKEISDVAQSCQLSLRRGAYVFPRLVDGYPNDYLTSRLYYSMPSWIDRVVNPREYVKKQRKLGDKLFFPVRILMLPLAVVNTLYSELTTGFKGLRSLFAKKEKTAEEIKQEKIQDVINELSIKSGGGVAEQFSTKSDRFIHSIVDGDCELKPGIESLYENGVVYKDGTQFEADTIMCCTGYQNDFSFLDMDIGESKDLYMNCFHPKVGQSLCFIGAVRPGAGSIPPIAEMQSRWFAKICTGELSLPSNDEIARQIEMDAQSHEKVFSNVTVRLPYLVDYTSYMDKLSEKVGCKPKLRDLIGNPVALYKFYCGNFSSSQYRLSGTDSKKDIALKEIREIEVSRTFYTNAVMFSYYWFCKFYSFIGIKSFKPHLSLSIRDNSDRK</sequence>
<dbReference type="GO" id="GO:0004499">
    <property type="term" value="F:N,N-dimethylaniline monooxygenase activity"/>
    <property type="evidence" value="ECO:0007669"/>
    <property type="project" value="InterPro"/>
</dbReference>
<dbReference type="RefSeq" id="WP_138549968.1">
    <property type="nucleotide sequence ID" value="NZ_PNCH01000005.1"/>
</dbReference>
<dbReference type="OrthoDB" id="9790219at2"/>
<reference evidence="7" key="2">
    <citation type="submission" date="2019-06" db="EMBL/GenBank/DDBJ databases">
        <title>Co-occurence of chitin degradation, pigmentation and bioactivity in marine Pseudoalteromonas.</title>
        <authorList>
            <person name="Sonnenschein E.C."/>
            <person name="Bech P.K."/>
        </authorList>
    </citation>
    <scope>NUCLEOTIDE SEQUENCE [LARGE SCALE GENOMIC DNA]</scope>
    <source>
        <strain evidence="7">S2676</strain>
    </source>
</reference>
<gene>
    <name evidence="6" type="ORF">CWB99_21580</name>
</gene>
<evidence type="ECO:0000256" key="5">
    <source>
        <dbReference type="ARBA" id="ARBA00023002"/>
    </source>
</evidence>
<keyword evidence="2" id="KW-0285">Flavoprotein</keyword>
<dbReference type="SUPFAM" id="SSF51905">
    <property type="entry name" value="FAD/NAD(P)-binding domain"/>
    <property type="match status" value="2"/>
</dbReference>
<dbReference type="Proteomes" id="UP000310249">
    <property type="component" value="Unassembled WGS sequence"/>
</dbReference>
<dbReference type="InterPro" id="IPR036188">
    <property type="entry name" value="FAD/NAD-bd_sf"/>
</dbReference>
<comment type="similarity">
    <text evidence="1">Belongs to the FMO family.</text>
</comment>
<dbReference type="InterPro" id="IPR000960">
    <property type="entry name" value="Flavin_mOase"/>
</dbReference>
<dbReference type="PIRSF" id="PIRSF000332">
    <property type="entry name" value="FMO"/>
    <property type="match status" value="1"/>
</dbReference>
<evidence type="ECO:0000256" key="3">
    <source>
        <dbReference type="ARBA" id="ARBA00022827"/>
    </source>
</evidence>
<dbReference type="InterPro" id="IPR050346">
    <property type="entry name" value="FMO-like"/>
</dbReference>
<dbReference type="EMBL" id="PNCI01000068">
    <property type="protein sequence ID" value="TMP24607.1"/>
    <property type="molecule type" value="Genomic_DNA"/>
</dbReference>
<name>A0A5S3WH03_9GAMM</name>
<dbReference type="Pfam" id="PF00743">
    <property type="entry name" value="FMO-like"/>
    <property type="match status" value="2"/>
</dbReference>
<evidence type="ECO:0008006" key="8">
    <source>
        <dbReference type="Google" id="ProtNLM"/>
    </source>
</evidence>
<evidence type="ECO:0000313" key="6">
    <source>
        <dbReference type="EMBL" id="TMP24607.1"/>
    </source>
</evidence>
<reference evidence="6 7" key="1">
    <citation type="submission" date="2018-01" db="EMBL/GenBank/DDBJ databases">
        <authorList>
            <person name="Paulsen S."/>
            <person name="Gram L.K."/>
        </authorList>
    </citation>
    <scope>NUCLEOTIDE SEQUENCE [LARGE SCALE GENOMIC DNA]</scope>
    <source>
        <strain evidence="6 7">S2676</strain>
    </source>
</reference>
<keyword evidence="5" id="KW-0560">Oxidoreductase</keyword>
<dbReference type="GO" id="GO:0050660">
    <property type="term" value="F:flavin adenine dinucleotide binding"/>
    <property type="evidence" value="ECO:0007669"/>
    <property type="project" value="InterPro"/>
</dbReference>
<accession>A0A5S3WH03</accession>
<dbReference type="Gene3D" id="3.50.50.60">
    <property type="entry name" value="FAD/NAD(P)-binding domain"/>
    <property type="match status" value="2"/>
</dbReference>
<comment type="caution">
    <text evidence="6">The sequence shown here is derived from an EMBL/GenBank/DDBJ whole genome shotgun (WGS) entry which is preliminary data.</text>
</comment>
<dbReference type="GO" id="GO:0050661">
    <property type="term" value="F:NADP binding"/>
    <property type="evidence" value="ECO:0007669"/>
    <property type="project" value="InterPro"/>
</dbReference>
<keyword evidence="4" id="KW-0521">NADP</keyword>
<evidence type="ECO:0000256" key="2">
    <source>
        <dbReference type="ARBA" id="ARBA00022630"/>
    </source>
</evidence>
<evidence type="ECO:0000313" key="7">
    <source>
        <dbReference type="Proteomes" id="UP000310249"/>
    </source>
</evidence>
<dbReference type="PRINTS" id="PR00370">
    <property type="entry name" value="FMOXYGENASE"/>
</dbReference>
<proteinExistence type="inferred from homology"/>
<evidence type="ECO:0000256" key="1">
    <source>
        <dbReference type="ARBA" id="ARBA00009183"/>
    </source>
</evidence>
<dbReference type="AlphaFoldDB" id="A0A5S3WH03"/>